<name>A0A2D0N9Q9_FLAN2</name>
<sequence>MIDLDKVVGAVDVSDAPTGISFNLLNPNNPVFMLHLPDLEDEPFYIHGKDFKTFSAVLEKLNLSFEIDVKTGDEENPYESVTLKFEKMSDFQMSEIIKKVSELKNIQIIKDALQKLVSPERLEANVKLKSLFEEGNETLKEDFVNYLDFFIDELGE</sequence>
<accession>A0A2D0N9Q9</accession>
<dbReference type="Proteomes" id="UP000223913">
    <property type="component" value="Unassembled WGS sequence"/>
</dbReference>
<dbReference type="InterPro" id="IPR008312">
    <property type="entry name" value="T6SS_TssB1"/>
</dbReference>
<proteinExistence type="predicted"/>
<keyword evidence="2" id="KW-1185">Reference proteome</keyword>
<evidence type="ECO:0000313" key="2">
    <source>
        <dbReference type="Proteomes" id="UP000223913"/>
    </source>
</evidence>
<reference evidence="1 2" key="1">
    <citation type="submission" date="2017-10" db="EMBL/GenBank/DDBJ databases">
        <title>The draft genome sequence of Lewinella nigricans NBRC 102662.</title>
        <authorList>
            <person name="Wang K."/>
        </authorList>
    </citation>
    <scope>NUCLEOTIDE SEQUENCE [LARGE SCALE GENOMIC DNA]</scope>
    <source>
        <strain evidence="1 2">NBRC 102662</strain>
    </source>
</reference>
<evidence type="ECO:0000313" key="1">
    <source>
        <dbReference type="EMBL" id="PHN05110.1"/>
    </source>
</evidence>
<comment type="caution">
    <text evidence="1">The sequence shown here is derived from an EMBL/GenBank/DDBJ whole genome shotgun (WGS) entry which is preliminary data.</text>
</comment>
<protein>
    <submittedName>
        <fullName evidence="1">Uncharacterized protein</fullName>
    </submittedName>
</protein>
<dbReference type="RefSeq" id="WP_099151657.1">
    <property type="nucleotide sequence ID" value="NZ_PDUD01000023.1"/>
</dbReference>
<dbReference type="Pfam" id="PF05591">
    <property type="entry name" value="T6SS_VipA"/>
    <property type="match status" value="1"/>
</dbReference>
<dbReference type="AlphaFoldDB" id="A0A2D0N9Q9"/>
<gene>
    <name evidence="1" type="ORF">CRP01_18995</name>
</gene>
<organism evidence="1 2">
    <name type="scientific">Flavilitoribacter nigricans (strain ATCC 23147 / DSM 23189 / NBRC 102662 / NCIMB 1420 / SS-2)</name>
    <name type="common">Lewinella nigricans</name>
    <dbReference type="NCBI Taxonomy" id="1122177"/>
    <lineage>
        <taxon>Bacteria</taxon>
        <taxon>Pseudomonadati</taxon>
        <taxon>Bacteroidota</taxon>
        <taxon>Saprospiria</taxon>
        <taxon>Saprospirales</taxon>
        <taxon>Lewinellaceae</taxon>
        <taxon>Flavilitoribacter</taxon>
    </lineage>
</organism>
<dbReference type="EMBL" id="PDUD01000023">
    <property type="protein sequence ID" value="PHN05110.1"/>
    <property type="molecule type" value="Genomic_DNA"/>
</dbReference>